<dbReference type="AlphaFoldDB" id="A0A418V0K6"/>
<evidence type="ECO:0000259" key="1">
    <source>
        <dbReference type="Pfam" id="PF09347"/>
    </source>
</evidence>
<gene>
    <name evidence="2" type="ORF">D4Q52_20525</name>
</gene>
<sequence length="218" mass="24313">MTMPTPDKIVYDSILPPKTGCLAFVAPGETLRITDLAGQQVVDMAVFNRANPRDKLSTSYSRTRYKPKPGEKFVPRDKLLPGDVLLSTICTPLMTITADQAERVGVHDVHHRMCNRELYAYYGHPGRRGCHEVIADLMAPFGLLPEDIPDTMDLFMNYHHDCAKGHWVIEPGVTRAGDYIEFEAIADCIVALSNCPMDVIVPVNGPTLSPVHVQVWER</sequence>
<evidence type="ECO:0000313" key="2">
    <source>
        <dbReference type="EMBL" id="RJF69371.1"/>
    </source>
</evidence>
<accession>A0A418V0K6</accession>
<dbReference type="EMBL" id="QYYD01000024">
    <property type="protein sequence ID" value="RJF69371.1"/>
    <property type="molecule type" value="Genomic_DNA"/>
</dbReference>
<feature type="domain" description="DUF1989" evidence="1">
    <location>
        <begin position="14"/>
        <end position="189"/>
    </location>
</feature>
<protein>
    <submittedName>
        <fullName evidence="2">Urea carboxylase-associated family protein</fullName>
    </submittedName>
</protein>
<dbReference type="InterPro" id="IPR018959">
    <property type="entry name" value="DUF1989"/>
</dbReference>
<name>A0A418V0K6_RHOPL</name>
<dbReference type="OrthoDB" id="9792415at2"/>
<comment type="caution">
    <text evidence="2">The sequence shown here is derived from an EMBL/GenBank/DDBJ whole genome shotgun (WGS) entry which is preliminary data.</text>
</comment>
<reference evidence="2 3" key="1">
    <citation type="submission" date="2018-09" db="EMBL/GenBank/DDBJ databases">
        <title>Draft genome sequence of Rhodopseudomonas palustris 2.1.18.</title>
        <authorList>
            <person name="Robertson S.L."/>
            <person name="Meyer T.E."/>
            <person name="Kyndt J.A."/>
        </authorList>
    </citation>
    <scope>NUCLEOTIDE SEQUENCE [LARGE SCALE GENOMIC DNA]</scope>
    <source>
        <strain evidence="2 3">2.1.18</strain>
    </source>
</reference>
<dbReference type="Pfam" id="PF09347">
    <property type="entry name" value="DUF1989"/>
    <property type="match status" value="1"/>
</dbReference>
<proteinExistence type="predicted"/>
<organism evidence="2 3">
    <name type="scientific">Rhodopseudomonas palustris</name>
    <dbReference type="NCBI Taxonomy" id="1076"/>
    <lineage>
        <taxon>Bacteria</taxon>
        <taxon>Pseudomonadati</taxon>
        <taxon>Pseudomonadota</taxon>
        <taxon>Alphaproteobacteria</taxon>
        <taxon>Hyphomicrobiales</taxon>
        <taxon>Nitrobacteraceae</taxon>
        <taxon>Rhodopseudomonas</taxon>
    </lineage>
</organism>
<evidence type="ECO:0000313" key="3">
    <source>
        <dbReference type="Proteomes" id="UP000285523"/>
    </source>
</evidence>
<dbReference type="PANTHER" id="PTHR31527">
    <property type="entry name" value="RE64534P"/>
    <property type="match status" value="1"/>
</dbReference>
<dbReference type="PANTHER" id="PTHR31527:SF0">
    <property type="entry name" value="RE64534P"/>
    <property type="match status" value="1"/>
</dbReference>
<dbReference type="Proteomes" id="UP000285523">
    <property type="component" value="Unassembled WGS sequence"/>
</dbReference>